<gene>
    <name evidence="7" type="ORF">Aargi30884_20590</name>
</gene>
<keyword evidence="8" id="KW-1185">Reference proteome</keyword>
<dbReference type="InterPro" id="IPR039425">
    <property type="entry name" value="RNA_pol_sigma-70-like"/>
</dbReference>
<dbReference type="NCBIfam" id="TIGR02937">
    <property type="entry name" value="sigma70-ECF"/>
    <property type="match status" value="1"/>
</dbReference>
<dbReference type="InterPro" id="IPR036388">
    <property type="entry name" value="WH-like_DNA-bd_sf"/>
</dbReference>
<dbReference type="GO" id="GO:0006352">
    <property type="term" value="P:DNA-templated transcription initiation"/>
    <property type="evidence" value="ECO:0007669"/>
    <property type="project" value="InterPro"/>
</dbReference>
<dbReference type="InterPro" id="IPR013325">
    <property type="entry name" value="RNA_pol_sigma_r2"/>
</dbReference>
<accession>A0A6N4TIV0</accession>
<dbReference type="PANTHER" id="PTHR43133">
    <property type="entry name" value="RNA POLYMERASE ECF-TYPE SIGMA FACTO"/>
    <property type="match status" value="1"/>
</dbReference>
<sequence>MKKPKYRYQYSFKAWLYTIGRNVSLDYLRKNSRILDKPADDYYNYVQDEINLEKEYFKEERKILVRHTIDRLKPEYRQVLYLVYFEGFTNEETAKITKKNKHQIETLVYRAKQSLKSKLEKEGFTYEEL</sequence>
<organism evidence="7 8">
    <name type="scientific">Amedibacterium intestinale</name>
    <dbReference type="NCBI Taxonomy" id="2583452"/>
    <lineage>
        <taxon>Bacteria</taxon>
        <taxon>Bacillati</taxon>
        <taxon>Bacillota</taxon>
        <taxon>Erysipelotrichia</taxon>
        <taxon>Erysipelotrichales</taxon>
        <taxon>Erysipelotrichaceae</taxon>
        <taxon>Amedibacterium</taxon>
    </lineage>
</organism>
<evidence type="ECO:0000259" key="5">
    <source>
        <dbReference type="Pfam" id="PF04542"/>
    </source>
</evidence>
<evidence type="ECO:0000256" key="2">
    <source>
        <dbReference type="ARBA" id="ARBA00023015"/>
    </source>
</evidence>
<dbReference type="AlphaFoldDB" id="A0A6N4TIV0"/>
<dbReference type="GO" id="GO:0003677">
    <property type="term" value="F:DNA binding"/>
    <property type="evidence" value="ECO:0007669"/>
    <property type="project" value="InterPro"/>
</dbReference>
<evidence type="ECO:0008006" key="9">
    <source>
        <dbReference type="Google" id="ProtNLM"/>
    </source>
</evidence>
<dbReference type="SUPFAM" id="SSF88946">
    <property type="entry name" value="Sigma2 domain of RNA polymerase sigma factors"/>
    <property type="match status" value="1"/>
</dbReference>
<keyword evidence="3" id="KW-0731">Sigma factor</keyword>
<comment type="similarity">
    <text evidence="1">Belongs to the sigma-70 factor family. ECF subfamily.</text>
</comment>
<dbReference type="PANTHER" id="PTHR43133:SF51">
    <property type="entry name" value="RNA POLYMERASE SIGMA FACTOR"/>
    <property type="match status" value="1"/>
</dbReference>
<dbReference type="Gene3D" id="1.10.10.10">
    <property type="entry name" value="Winged helix-like DNA-binding domain superfamily/Winged helix DNA-binding domain"/>
    <property type="match status" value="1"/>
</dbReference>
<feature type="domain" description="RNA polymerase sigma-70 region 2" evidence="5">
    <location>
        <begin position="7"/>
        <end position="33"/>
    </location>
</feature>
<dbReference type="KEGG" id="aarg:Aargi30884_20590"/>
<dbReference type="InterPro" id="IPR007627">
    <property type="entry name" value="RNA_pol_sigma70_r2"/>
</dbReference>
<dbReference type="InterPro" id="IPR014284">
    <property type="entry name" value="RNA_pol_sigma-70_dom"/>
</dbReference>
<feature type="domain" description="RNA polymerase sigma factor 70 region 4 type 2" evidence="6">
    <location>
        <begin position="65"/>
        <end position="115"/>
    </location>
</feature>
<protein>
    <recommendedName>
        <fullName evidence="9">RNA polymerase sigma factor 70 region 4 type 2 domain-containing protein</fullName>
    </recommendedName>
</protein>
<dbReference type="EMBL" id="AP019695">
    <property type="protein sequence ID" value="BBK23156.1"/>
    <property type="molecule type" value="Genomic_DNA"/>
</dbReference>
<dbReference type="Proteomes" id="UP000464754">
    <property type="component" value="Chromosome"/>
</dbReference>
<dbReference type="InterPro" id="IPR013324">
    <property type="entry name" value="RNA_pol_sigma_r3/r4-like"/>
</dbReference>
<dbReference type="Gene3D" id="1.10.1740.10">
    <property type="match status" value="1"/>
</dbReference>
<evidence type="ECO:0000259" key="6">
    <source>
        <dbReference type="Pfam" id="PF08281"/>
    </source>
</evidence>
<evidence type="ECO:0000256" key="1">
    <source>
        <dbReference type="ARBA" id="ARBA00010641"/>
    </source>
</evidence>
<proteinExistence type="inferred from homology"/>
<keyword evidence="4" id="KW-0804">Transcription</keyword>
<dbReference type="Pfam" id="PF08281">
    <property type="entry name" value="Sigma70_r4_2"/>
    <property type="match status" value="1"/>
</dbReference>
<reference evidence="8" key="1">
    <citation type="submission" date="2019-05" db="EMBL/GenBank/DDBJ databases">
        <title>Complete genome sequencing of Absiella argi strain JCM 30884.</title>
        <authorList>
            <person name="Sakamoto M."/>
            <person name="Murakami T."/>
            <person name="Mori H."/>
        </authorList>
    </citation>
    <scope>NUCLEOTIDE SEQUENCE [LARGE SCALE GENOMIC DNA]</scope>
    <source>
        <strain evidence="8">JCM 30884</strain>
    </source>
</reference>
<name>A0A6N4TIV0_9FIRM</name>
<keyword evidence="2" id="KW-0805">Transcription regulation</keyword>
<dbReference type="SUPFAM" id="SSF88659">
    <property type="entry name" value="Sigma3 and sigma4 domains of RNA polymerase sigma factors"/>
    <property type="match status" value="1"/>
</dbReference>
<dbReference type="Pfam" id="PF04542">
    <property type="entry name" value="Sigma70_r2"/>
    <property type="match status" value="1"/>
</dbReference>
<dbReference type="InterPro" id="IPR013249">
    <property type="entry name" value="RNA_pol_sigma70_r4_t2"/>
</dbReference>
<evidence type="ECO:0000313" key="8">
    <source>
        <dbReference type="Proteomes" id="UP000464754"/>
    </source>
</evidence>
<dbReference type="GO" id="GO:0016987">
    <property type="term" value="F:sigma factor activity"/>
    <property type="evidence" value="ECO:0007669"/>
    <property type="project" value="UniProtKB-KW"/>
</dbReference>
<evidence type="ECO:0000256" key="4">
    <source>
        <dbReference type="ARBA" id="ARBA00023163"/>
    </source>
</evidence>
<evidence type="ECO:0000313" key="7">
    <source>
        <dbReference type="EMBL" id="BBK23156.1"/>
    </source>
</evidence>
<evidence type="ECO:0000256" key="3">
    <source>
        <dbReference type="ARBA" id="ARBA00023082"/>
    </source>
</evidence>